<dbReference type="GO" id="GO:0004497">
    <property type="term" value="F:monooxygenase activity"/>
    <property type="evidence" value="ECO:0007669"/>
    <property type="project" value="UniProtKB-KW"/>
</dbReference>
<reference evidence="5 6" key="1">
    <citation type="journal article" date="2007" name="Science">
        <title>The Chlamydomonas genome reveals the evolution of key animal and plant functions.</title>
        <authorList>
            <person name="Merchant S.S."/>
            <person name="Prochnik S.E."/>
            <person name="Vallon O."/>
            <person name="Harris E.H."/>
            <person name="Karpowicz S.J."/>
            <person name="Witman G.B."/>
            <person name="Terry A."/>
            <person name="Salamov A."/>
            <person name="Fritz-Laylin L.K."/>
            <person name="Marechal-Drouard L."/>
            <person name="Marshall W.F."/>
            <person name="Qu L.H."/>
            <person name="Nelson D.R."/>
            <person name="Sanderfoot A.A."/>
            <person name="Spalding M.H."/>
            <person name="Kapitonov V.V."/>
            <person name="Ren Q."/>
            <person name="Ferris P."/>
            <person name="Lindquist E."/>
            <person name="Shapiro H."/>
            <person name="Lucas S.M."/>
            <person name="Grimwood J."/>
            <person name="Schmutz J."/>
            <person name="Cardol P."/>
            <person name="Cerutti H."/>
            <person name="Chanfreau G."/>
            <person name="Chen C.L."/>
            <person name="Cognat V."/>
            <person name="Croft M.T."/>
            <person name="Dent R."/>
            <person name="Dutcher S."/>
            <person name="Fernandez E."/>
            <person name="Fukuzawa H."/>
            <person name="Gonzalez-Ballester D."/>
            <person name="Gonzalez-Halphen D."/>
            <person name="Hallmann A."/>
            <person name="Hanikenne M."/>
            <person name="Hippler M."/>
            <person name="Inwood W."/>
            <person name="Jabbari K."/>
            <person name="Kalanon M."/>
            <person name="Kuras R."/>
            <person name="Lefebvre P.A."/>
            <person name="Lemaire S.D."/>
            <person name="Lobanov A.V."/>
            <person name="Lohr M."/>
            <person name="Manuell A."/>
            <person name="Meier I."/>
            <person name="Mets L."/>
            <person name="Mittag M."/>
            <person name="Mittelmeier T."/>
            <person name="Moroney J.V."/>
            <person name="Moseley J."/>
            <person name="Napoli C."/>
            <person name="Nedelcu A.M."/>
            <person name="Niyogi K."/>
            <person name="Novoselov S.V."/>
            <person name="Paulsen I.T."/>
            <person name="Pazour G."/>
            <person name="Purton S."/>
            <person name="Ral J.P."/>
            <person name="Riano-Pachon D.M."/>
            <person name="Riekhof W."/>
            <person name="Rymarquis L."/>
            <person name="Schroda M."/>
            <person name="Stern D."/>
            <person name="Umen J."/>
            <person name="Willows R."/>
            <person name="Wilson N."/>
            <person name="Zimmer S.L."/>
            <person name="Allmer J."/>
            <person name="Balk J."/>
            <person name="Bisova K."/>
            <person name="Chen C.J."/>
            <person name="Elias M."/>
            <person name="Gendler K."/>
            <person name="Hauser C."/>
            <person name="Lamb M.R."/>
            <person name="Ledford H."/>
            <person name="Long J.C."/>
            <person name="Minagawa J."/>
            <person name="Page M.D."/>
            <person name="Pan J."/>
            <person name="Pootakham W."/>
            <person name="Roje S."/>
            <person name="Rose A."/>
            <person name="Stahlberg E."/>
            <person name="Terauchi A.M."/>
            <person name="Yang P."/>
            <person name="Ball S."/>
            <person name="Bowler C."/>
            <person name="Dieckmann C.L."/>
            <person name="Gladyshev V.N."/>
            <person name="Green P."/>
            <person name="Jorgensen R."/>
            <person name="Mayfield S."/>
            <person name="Mueller-Roeber B."/>
            <person name="Rajamani S."/>
            <person name="Sayre R.T."/>
            <person name="Brokstein P."/>
            <person name="Dubchak I."/>
            <person name="Goodstein D."/>
            <person name="Hornick L."/>
            <person name="Huang Y.W."/>
            <person name="Jhaveri J."/>
            <person name="Luo Y."/>
            <person name="Martinez D."/>
            <person name="Ngau W.C."/>
            <person name="Otillar B."/>
            <person name="Poliakov A."/>
            <person name="Porter A."/>
            <person name="Szajkowski L."/>
            <person name="Werner G."/>
            <person name="Zhou K."/>
            <person name="Grigoriev I.V."/>
            <person name="Rokhsar D.S."/>
            <person name="Grossman A.R."/>
        </authorList>
    </citation>
    <scope>NUCLEOTIDE SEQUENCE [LARGE SCALE GENOMIC DNA]</scope>
    <source>
        <strain evidence="6">CC-503</strain>
    </source>
</reference>
<evidence type="ECO:0008006" key="7">
    <source>
        <dbReference type="Google" id="ProtNLM"/>
    </source>
</evidence>
<keyword evidence="1 2" id="KW-0408">Iron</keyword>
<keyword evidence="4" id="KW-1133">Transmembrane helix</keyword>
<keyword evidence="4" id="KW-0472">Membrane</keyword>
<dbReference type="EMBL" id="CM008968">
    <property type="protein sequence ID" value="PNW81401.1"/>
    <property type="molecule type" value="Genomic_DNA"/>
</dbReference>
<dbReference type="InterPro" id="IPR001128">
    <property type="entry name" value="Cyt_P450"/>
</dbReference>
<feature type="transmembrane region" description="Helical" evidence="4">
    <location>
        <begin position="20"/>
        <end position="42"/>
    </location>
</feature>
<dbReference type="PRINTS" id="PR00385">
    <property type="entry name" value="P450"/>
</dbReference>
<keyword evidence="1 2" id="KW-0479">Metal-binding</keyword>
<dbReference type="Pfam" id="PF00067">
    <property type="entry name" value="p450"/>
    <property type="match status" value="2"/>
</dbReference>
<evidence type="ECO:0000313" key="5">
    <source>
        <dbReference type="EMBL" id="PNW81401.1"/>
    </source>
</evidence>
<dbReference type="InParanoid" id="A0A2K3DLL4"/>
<dbReference type="Gene3D" id="1.10.630.10">
    <property type="entry name" value="Cytochrome P450"/>
    <property type="match status" value="1"/>
</dbReference>
<keyword evidence="2" id="KW-0503">Monooxygenase</keyword>
<keyword evidence="2" id="KW-0560">Oxidoreductase</keyword>
<evidence type="ECO:0000256" key="1">
    <source>
        <dbReference type="PIRSR" id="PIRSR602401-1"/>
    </source>
</evidence>
<organism evidence="5 6">
    <name type="scientific">Chlamydomonas reinhardtii</name>
    <name type="common">Chlamydomonas smithii</name>
    <dbReference type="NCBI Taxonomy" id="3055"/>
    <lineage>
        <taxon>Eukaryota</taxon>
        <taxon>Viridiplantae</taxon>
        <taxon>Chlorophyta</taxon>
        <taxon>core chlorophytes</taxon>
        <taxon>Chlorophyceae</taxon>
        <taxon>CS clade</taxon>
        <taxon>Chlamydomonadales</taxon>
        <taxon>Chlamydomonadaceae</taxon>
        <taxon>Chlamydomonas</taxon>
    </lineage>
</organism>
<evidence type="ECO:0000256" key="4">
    <source>
        <dbReference type="SAM" id="Phobius"/>
    </source>
</evidence>
<proteinExistence type="inferred from homology"/>
<keyword evidence="4" id="KW-0812">Transmembrane</keyword>
<dbReference type="PROSITE" id="PS00086">
    <property type="entry name" value="CYTOCHROME_P450"/>
    <property type="match status" value="1"/>
</dbReference>
<dbReference type="SUPFAM" id="SSF48264">
    <property type="entry name" value="Cytochrome P450"/>
    <property type="match status" value="1"/>
</dbReference>
<evidence type="ECO:0000256" key="2">
    <source>
        <dbReference type="RuleBase" id="RU000461"/>
    </source>
</evidence>
<evidence type="ECO:0000313" key="6">
    <source>
        <dbReference type="Proteomes" id="UP000006906"/>
    </source>
</evidence>
<dbReference type="Proteomes" id="UP000006906">
    <property type="component" value="Chromosome 7"/>
</dbReference>
<dbReference type="InterPro" id="IPR002401">
    <property type="entry name" value="Cyt_P450_E_grp-I"/>
</dbReference>
<dbReference type="STRING" id="3055.A0A2K3DLL4"/>
<feature type="binding site" description="axial binding residue" evidence="1">
    <location>
        <position position="572"/>
    </location>
    <ligand>
        <name>heme</name>
        <dbReference type="ChEBI" id="CHEBI:30413"/>
    </ligand>
    <ligandPart>
        <name>Fe</name>
        <dbReference type="ChEBI" id="CHEBI:18248"/>
    </ligandPart>
</feature>
<evidence type="ECO:0000256" key="3">
    <source>
        <dbReference type="SAM" id="MobiDB-lite"/>
    </source>
</evidence>
<dbReference type="OrthoDB" id="507451at2759"/>
<dbReference type="FunCoup" id="A0A2K3DLL4">
    <property type="interactions" value="769"/>
</dbReference>
<dbReference type="Gramene" id="PNW81401">
    <property type="protein sequence ID" value="PNW81401"/>
    <property type="gene ID" value="CHLRE_07g354400v5"/>
</dbReference>
<accession>A0A2K3DLL4</accession>
<dbReference type="GO" id="GO:0020037">
    <property type="term" value="F:heme binding"/>
    <property type="evidence" value="ECO:0007669"/>
    <property type="project" value="InterPro"/>
</dbReference>
<dbReference type="GeneID" id="66054227"/>
<name>A0A2K3DLL4_CHLRE</name>
<dbReference type="GO" id="GO:0005506">
    <property type="term" value="F:iron ion binding"/>
    <property type="evidence" value="ECO:0007669"/>
    <property type="project" value="InterPro"/>
</dbReference>
<comment type="cofactor">
    <cofactor evidence="1">
        <name>heme</name>
        <dbReference type="ChEBI" id="CHEBI:30413"/>
    </cofactor>
</comment>
<feature type="compositionally biased region" description="Basic and acidic residues" evidence="3">
    <location>
        <begin position="396"/>
        <end position="407"/>
    </location>
</feature>
<sequence length="628" mass="66975">MSNVFANWPSGSGAPLGGLLRSLGMVAAGFALLLVSLIIYLLDPIKRWRLRKIPGPRGRPVLGCLPQLRAQPMPLFLQSCAQTYGPVFKVALGRKWVVVLADAEMQRQVGFKLRAHARTDPDFSRGRYHAMLSSMLLRASGSTWRQLRAAWQPAFAPASLAGYLPLMTGCADQLARRLEAKATAAAGATASGATAGGGSSVDMWRELGGMTLQVVGSTAYGVDFHSINEEDQAGSGSGSATATAGATAAAKGRGDDGYGKQLAAACGQIFRYGSPVHGSPYLRLAMLFPELRSLLLTLAHTLPDEKFTILTKARTRLCNTVFQLIDSWKEQHRAEAEIDAAASSGKPDVGAGRHSSNGVGAAATSGRGGLSGVAPGSFLDLMLGQRQGGERGSGGKKAEGEEGVEHAPLTDEQVAGQVQLFILAGYETTANALAFAVYCIATHPEVESRLLHEVDDVLPGSDQLPGESDLPRLAYTEAVVNEALRLFPPAHLTSRVVPPGETLTVGGFNIPAGIPIFLPLYIAHRDPAVWPRADEFLPERFLHSSPLYESLQPRGAAQQHAHAPFGYGSRMCIGYKFAMQEAKVVLATLYRRLTFTLEPGQQPLQVEASLTMAPRGGLRVMPVPRRKL</sequence>
<dbReference type="ExpressionAtlas" id="A0A2K3DLL4">
    <property type="expression patterns" value="differential"/>
</dbReference>
<dbReference type="InterPro" id="IPR017972">
    <property type="entry name" value="Cyt_P450_CS"/>
</dbReference>
<feature type="region of interest" description="Disordered" evidence="3">
    <location>
        <begin position="338"/>
        <end position="365"/>
    </location>
</feature>
<keyword evidence="1 2" id="KW-0349">Heme</keyword>
<dbReference type="PANTHER" id="PTHR24301:SF2">
    <property type="entry name" value="THROMBOXANE-A SYNTHASE"/>
    <property type="match status" value="1"/>
</dbReference>
<keyword evidence="6" id="KW-1185">Reference proteome</keyword>
<dbReference type="PRINTS" id="PR00463">
    <property type="entry name" value="EP450I"/>
</dbReference>
<dbReference type="KEGG" id="cre:CHLRE_07g354400v5"/>
<dbReference type="RefSeq" id="XP_042923192.1">
    <property type="nucleotide sequence ID" value="XM_043064624.1"/>
</dbReference>
<dbReference type="AlphaFoldDB" id="A0A2K3DLL4"/>
<feature type="region of interest" description="Disordered" evidence="3">
    <location>
        <begin position="385"/>
        <end position="407"/>
    </location>
</feature>
<comment type="similarity">
    <text evidence="2">Belongs to the cytochrome P450 family.</text>
</comment>
<dbReference type="GO" id="GO:0016705">
    <property type="term" value="F:oxidoreductase activity, acting on paired donors, with incorporation or reduction of molecular oxygen"/>
    <property type="evidence" value="ECO:0007669"/>
    <property type="project" value="InterPro"/>
</dbReference>
<gene>
    <name evidence="5" type="ORF">CHLRE_07g354400v5</name>
</gene>
<dbReference type="PANTHER" id="PTHR24301">
    <property type="entry name" value="THROMBOXANE-A SYNTHASE"/>
    <property type="match status" value="1"/>
</dbReference>
<dbReference type="InterPro" id="IPR036396">
    <property type="entry name" value="Cyt_P450_sf"/>
</dbReference>
<protein>
    <recommendedName>
        <fullName evidence="7">Cytochrome P450, CYP711 clan</fullName>
    </recommendedName>
</protein>